<keyword evidence="3" id="KW-0378">Hydrolase</keyword>
<evidence type="ECO:0000259" key="4">
    <source>
        <dbReference type="Pfam" id="PF00557"/>
    </source>
</evidence>
<dbReference type="Gene3D" id="3.90.230.10">
    <property type="entry name" value="Creatinase/methionine aminopeptidase superfamily"/>
    <property type="match status" value="1"/>
</dbReference>
<evidence type="ECO:0000259" key="6">
    <source>
        <dbReference type="Pfam" id="PF16188"/>
    </source>
</evidence>
<dbReference type="Pfam" id="PF01321">
    <property type="entry name" value="Creatinase_N"/>
    <property type="match status" value="1"/>
</dbReference>
<keyword evidence="2" id="KW-0479">Metal-binding</keyword>
<feature type="domain" description="Peptidase M24" evidence="4">
    <location>
        <begin position="321"/>
        <end position="534"/>
    </location>
</feature>
<dbReference type="Pfam" id="PF16188">
    <property type="entry name" value="Peptidase_M24_C"/>
    <property type="match status" value="1"/>
</dbReference>
<dbReference type="SUPFAM" id="SSF55920">
    <property type="entry name" value="Creatinase/aminopeptidase"/>
    <property type="match status" value="1"/>
</dbReference>
<dbReference type="Pfam" id="PF16189">
    <property type="entry name" value="Creatinase_N_2"/>
    <property type="match status" value="1"/>
</dbReference>
<dbReference type="InterPro" id="IPR000587">
    <property type="entry name" value="Creatinase_N"/>
</dbReference>
<evidence type="ECO:0000259" key="5">
    <source>
        <dbReference type="Pfam" id="PF01321"/>
    </source>
</evidence>
<dbReference type="CDD" id="cd01085">
    <property type="entry name" value="APP"/>
    <property type="match status" value="1"/>
</dbReference>
<keyword evidence="7" id="KW-0645">Protease</keyword>
<reference evidence="7" key="1">
    <citation type="submission" date="2018-07" db="EMBL/GenBank/DDBJ databases">
        <authorList>
            <person name="Quirk P.G."/>
            <person name="Krulwich T.A."/>
        </authorList>
    </citation>
    <scope>NUCLEOTIDE SEQUENCE</scope>
</reference>
<keyword evidence="7" id="KW-0031">Aminopeptidase</keyword>
<proteinExistence type="inferred from homology"/>
<dbReference type="SUPFAM" id="SSF53092">
    <property type="entry name" value="Creatinase/prolidase N-terminal domain"/>
    <property type="match status" value="2"/>
</dbReference>
<feature type="domain" description="Creatinase N-terminal" evidence="5">
    <location>
        <begin position="17"/>
        <end position="140"/>
    </location>
</feature>
<dbReference type="InterPro" id="IPR033740">
    <property type="entry name" value="Pept_M24B"/>
</dbReference>
<dbReference type="PANTHER" id="PTHR43763">
    <property type="entry name" value="XAA-PRO AMINOPEPTIDASE 1"/>
    <property type="match status" value="1"/>
</dbReference>
<evidence type="ECO:0000256" key="1">
    <source>
        <dbReference type="ARBA" id="ARBA00008766"/>
    </source>
</evidence>
<dbReference type="Pfam" id="PF00557">
    <property type="entry name" value="Peptidase_M24"/>
    <property type="match status" value="1"/>
</dbReference>
<dbReference type="InterPro" id="IPR029149">
    <property type="entry name" value="Creatin/AminoP/Spt16_N"/>
</dbReference>
<dbReference type="InterPro" id="IPR050422">
    <property type="entry name" value="X-Pro_aminopeptidase_P"/>
</dbReference>
<comment type="similarity">
    <text evidence="1">Belongs to the peptidase M24B family.</text>
</comment>
<protein>
    <submittedName>
        <fullName evidence="7">X-Pro aminopeptidase</fullName>
    </submittedName>
</protein>
<evidence type="ECO:0000313" key="7">
    <source>
        <dbReference type="EMBL" id="SUS07521.1"/>
    </source>
</evidence>
<dbReference type="InterPro" id="IPR036005">
    <property type="entry name" value="Creatinase/aminopeptidase-like"/>
</dbReference>
<dbReference type="GO" id="GO:0070006">
    <property type="term" value="F:metalloaminopeptidase activity"/>
    <property type="evidence" value="ECO:0007669"/>
    <property type="project" value="InterPro"/>
</dbReference>
<dbReference type="InterPro" id="IPR032416">
    <property type="entry name" value="Peptidase_M24_C"/>
</dbReference>
<organism evidence="7">
    <name type="scientific">metagenome</name>
    <dbReference type="NCBI Taxonomy" id="256318"/>
    <lineage>
        <taxon>unclassified sequences</taxon>
        <taxon>metagenomes</taxon>
    </lineage>
</organism>
<name>A0A380TIJ6_9ZZZZ</name>
<dbReference type="Gene3D" id="3.40.350.10">
    <property type="entry name" value="Creatinase/prolidase N-terminal domain"/>
    <property type="match status" value="2"/>
</dbReference>
<feature type="domain" description="Peptidase M24 C-terminal" evidence="6">
    <location>
        <begin position="546"/>
        <end position="605"/>
    </location>
</feature>
<gene>
    <name evidence="7" type="ORF">DF3PB_4520003</name>
</gene>
<evidence type="ECO:0000256" key="2">
    <source>
        <dbReference type="ARBA" id="ARBA00022723"/>
    </source>
</evidence>
<evidence type="ECO:0000256" key="3">
    <source>
        <dbReference type="ARBA" id="ARBA00022801"/>
    </source>
</evidence>
<dbReference type="FunFam" id="3.90.230.10:FF:000009">
    <property type="entry name" value="xaa-Pro aminopeptidase 2"/>
    <property type="match status" value="1"/>
</dbReference>
<dbReference type="GO" id="GO:0046872">
    <property type="term" value="F:metal ion binding"/>
    <property type="evidence" value="ECO:0007669"/>
    <property type="project" value="UniProtKB-KW"/>
</dbReference>
<dbReference type="GO" id="GO:0005737">
    <property type="term" value="C:cytoplasm"/>
    <property type="evidence" value="ECO:0007669"/>
    <property type="project" value="UniProtKB-ARBA"/>
</dbReference>
<dbReference type="PANTHER" id="PTHR43763:SF6">
    <property type="entry name" value="XAA-PRO AMINOPEPTIDASE 1"/>
    <property type="match status" value="1"/>
</dbReference>
<accession>A0A380TIJ6</accession>
<dbReference type="InterPro" id="IPR000994">
    <property type="entry name" value="Pept_M24"/>
</dbReference>
<dbReference type="EMBL" id="UIDG01000393">
    <property type="protein sequence ID" value="SUS07521.1"/>
    <property type="molecule type" value="Genomic_DNA"/>
</dbReference>
<dbReference type="AlphaFoldDB" id="A0A380TIJ6"/>
<sequence>MSGRHAHPSAVGATGERVPALRRWLRAHRLAGLIVPHADEHQSEFIPACAERLRWLTGFSGSAGTAVILAEQAALFVDGRYTVQATAEVDPGLFEIRHSITQPLCHWLEAHLPPRGRLGYDPWLHTERQAKALEEACARASGRTVAVAVNPLDTLWTDRPPAPMAAIDILGDAETGQSALDKRTHIAATLRQAGEDAAILNAPDSIAWLLNIRGGDVSYTPVALAFAILHADGAVALFVDPRKLTPAVVRHLGAGVALEPPEALAAALDRLGANRKTVRIDPDGTPFAIVRRLRQAGARLSIGTDPCVLPKAIKNTVEQAGIRSAHVRDGAALTRFLAWLDGRATTGGLDEVTTAERLATFRAADSRYRGPSFPTISAAGPHGAIVHYRPTAASNRRLALGTLYLVDSGGQYSDGTTDVTRTVAIGSPSADMRRHFTLVLKGHIALATVRFPKGTTGAQLDALARHALWQQGLDYDHGTGHGVGCYLSVHEGPQRISKLPNSAALAAGMVVSNEPGYYRRDSYGIRIENLVLVQPAPAPAGAELELLAFETLTLAPIDRALIDPALLSSAEIGWLDAYHARVAKVLTPLLDAATADWLRTATRPLALERQERFSGAVRNG</sequence>